<organism evidence="1 2">
    <name type="scientific">Reticulomyxa filosa</name>
    <dbReference type="NCBI Taxonomy" id="46433"/>
    <lineage>
        <taxon>Eukaryota</taxon>
        <taxon>Sar</taxon>
        <taxon>Rhizaria</taxon>
        <taxon>Retaria</taxon>
        <taxon>Foraminifera</taxon>
        <taxon>Monothalamids</taxon>
        <taxon>Reticulomyxidae</taxon>
        <taxon>Reticulomyxa</taxon>
    </lineage>
</organism>
<proteinExistence type="predicted"/>
<name>X6N6A5_RETFI</name>
<keyword evidence="2" id="KW-1185">Reference proteome</keyword>
<dbReference type="Proteomes" id="UP000023152">
    <property type="component" value="Unassembled WGS sequence"/>
</dbReference>
<gene>
    <name evidence="1" type="ORF">RFI_15389</name>
</gene>
<reference evidence="1 2" key="1">
    <citation type="journal article" date="2013" name="Curr. Biol.">
        <title>The Genome of the Foraminiferan Reticulomyxa filosa.</title>
        <authorList>
            <person name="Glockner G."/>
            <person name="Hulsmann N."/>
            <person name="Schleicher M."/>
            <person name="Noegel A.A."/>
            <person name="Eichinger L."/>
            <person name="Gallinger C."/>
            <person name="Pawlowski J."/>
            <person name="Sierra R."/>
            <person name="Euteneuer U."/>
            <person name="Pillet L."/>
            <person name="Moustafa A."/>
            <person name="Platzer M."/>
            <person name="Groth M."/>
            <person name="Szafranski K."/>
            <person name="Schliwa M."/>
        </authorList>
    </citation>
    <scope>NUCLEOTIDE SEQUENCE [LARGE SCALE GENOMIC DNA]</scope>
</reference>
<dbReference type="EMBL" id="ASPP01011272">
    <property type="protein sequence ID" value="ETO21815.1"/>
    <property type="molecule type" value="Genomic_DNA"/>
</dbReference>
<protein>
    <submittedName>
        <fullName evidence="1">Uncharacterized protein</fullName>
    </submittedName>
</protein>
<comment type="caution">
    <text evidence="1">The sequence shown here is derived from an EMBL/GenBank/DDBJ whole genome shotgun (WGS) entry which is preliminary data.</text>
</comment>
<evidence type="ECO:0000313" key="2">
    <source>
        <dbReference type="Proteomes" id="UP000023152"/>
    </source>
</evidence>
<sequence>MNDLKKDQKQYLVLQGYLTEHKMKMKATDSRKKKFKKFNYFLIDSSIIFGYIRKRLKENPTKMTKKKPALYVMTTNIKKISNYDISSERQMAAFVVKFISRVAVKFFQMNRFIFFKYVSN</sequence>
<evidence type="ECO:0000313" key="1">
    <source>
        <dbReference type="EMBL" id="ETO21815.1"/>
    </source>
</evidence>
<accession>X6N6A5</accession>
<dbReference type="AlphaFoldDB" id="X6N6A5"/>